<dbReference type="PROSITE" id="PS50850">
    <property type="entry name" value="MFS"/>
    <property type="match status" value="1"/>
</dbReference>
<feature type="transmembrane region" description="Helical" evidence="8">
    <location>
        <begin position="461"/>
        <end position="480"/>
    </location>
</feature>
<dbReference type="NCBIfam" id="TIGR00879">
    <property type="entry name" value="SP"/>
    <property type="match status" value="1"/>
</dbReference>
<evidence type="ECO:0000256" key="3">
    <source>
        <dbReference type="ARBA" id="ARBA00022448"/>
    </source>
</evidence>
<dbReference type="Gene3D" id="1.20.1250.20">
    <property type="entry name" value="MFS general substrate transporter like domains"/>
    <property type="match status" value="1"/>
</dbReference>
<keyword evidence="11" id="KW-1185">Reference proteome</keyword>
<comment type="subcellular location">
    <subcellularLocation>
        <location evidence="1">Membrane</location>
        <topology evidence="1">Multi-pass membrane protein</topology>
    </subcellularLocation>
</comment>
<dbReference type="PANTHER" id="PTHR48022:SF25">
    <property type="entry name" value="QUINATE TRANSPORTER, PUTATIVE (AFU_ORTHOLOGUE AFUA_5G12950)-RELATED"/>
    <property type="match status" value="1"/>
</dbReference>
<dbReference type="GO" id="GO:0016020">
    <property type="term" value="C:membrane"/>
    <property type="evidence" value="ECO:0007669"/>
    <property type="project" value="UniProtKB-SubCell"/>
</dbReference>
<sequence length="609" mass="67340">MCPARRNSHVMMHSSLPNGCPRDGVLPLLRAAWKFVCLRCYLSFTPLLAAHTAAANNCSRACFVPTLAFGSRDSLELHDLHLRISKSYLNQRHNAFEMAKLKGTRLGAFRAYFFGFFVCTAGFLFGYDTGIVGGVLTMKSYKSDFGYSDNTTVSAVMVSLQNVGAFLAALAISPVSERYGRKTTIQVACTIFCIGVLLQVVPSHSLVCFYIGRFIAGLGLGGATAVAPSYNAEQAPKEIRGRLGSGMQMMFAAGVLISYWIDYGTVADMKVSSAQWQIPVGLQMLPAAVLGLGLITQKESIRWLAKKGRYDEAWDALTWMRADDGPEVKAEFNEIKTGIAEEYRASEGFKKRELLEPANRYRLLLAFGVFLGQQCTGMTALAYFGPQFFRLLVGAGNKNLLITGLFGAEKFITVTTYIFFCSEWWGRKPTLWISALLMAACFVIVTVVNKTTPAPVNNQTTSAGIATVAMIFITNSIYQFSWGPLPWPYAAEIFPSRIREIGTSVGVATQWLFNFLFSLVTPYMIAAWGSYTFLFYACLDIIMAMLVFAFLKETKGRTLEEMETIFHSRAAFDNEAVRRKAIENLGGSDDHFTTVEEVPQKADTKDINP</sequence>
<feature type="transmembrane region" description="Helical" evidence="8">
    <location>
        <begin position="111"/>
        <end position="132"/>
    </location>
</feature>
<organism evidence="10 11">
    <name type="scientific">Pseudocercospora musae</name>
    <dbReference type="NCBI Taxonomy" id="113226"/>
    <lineage>
        <taxon>Eukaryota</taxon>
        <taxon>Fungi</taxon>
        <taxon>Dikarya</taxon>
        <taxon>Ascomycota</taxon>
        <taxon>Pezizomycotina</taxon>
        <taxon>Dothideomycetes</taxon>
        <taxon>Dothideomycetidae</taxon>
        <taxon>Mycosphaerellales</taxon>
        <taxon>Mycosphaerellaceae</taxon>
        <taxon>Pseudocercospora</taxon>
    </lineage>
</organism>
<feature type="transmembrane region" description="Helical" evidence="8">
    <location>
        <begin position="276"/>
        <end position="296"/>
    </location>
</feature>
<feature type="transmembrane region" description="Helical" evidence="8">
    <location>
        <begin position="184"/>
        <end position="204"/>
    </location>
</feature>
<feature type="transmembrane region" description="Helical" evidence="8">
    <location>
        <begin position="501"/>
        <end position="525"/>
    </location>
</feature>
<dbReference type="SUPFAM" id="SSF103473">
    <property type="entry name" value="MFS general substrate transporter"/>
    <property type="match status" value="1"/>
</dbReference>
<dbReference type="InterPro" id="IPR005828">
    <property type="entry name" value="MFS_sugar_transport-like"/>
</dbReference>
<dbReference type="EMBL" id="LFZO01001152">
    <property type="protein sequence ID" value="KXS93558.1"/>
    <property type="molecule type" value="Genomic_DNA"/>
</dbReference>
<keyword evidence="4 8" id="KW-0812">Transmembrane</keyword>
<evidence type="ECO:0000313" key="11">
    <source>
        <dbReference type="Proteomes" id="UP000073492"/>
    </source>
</evidence>
<dbReference type="PROSITE" id="PS00217">
    <property type="entry name" value="SUGAR_TRANSPORT_2"/>
    <property type="match status" value="1"/>
</dbReference>
<feature type="transmembrane region" description="Helical" evidence="8">
    <location>
        <begin position="243"/>
        <end position="261"/>
    </location>
</feature>
<keyword evidence="5 8" id="KW-1133">Transmembrane helix</keyword>
<feature type="transmembrane region" description="Helical" evidence="8">
    <location>
        <begin position="210"/>
        <end position="231"/>
    </location>
</feature>
<protein>
    <recommendedName>
        <fullName evidence="9">Major facilitator superfamily (MFS) profile domain-containing protein</fullName>
    </recommendedName>
</protein>
<evidence type="ECO:0000256" key="5">
    <source>
        <dbReference type="ARBA" id="ARBA00022989"/>
    </source>
</evidence>
<evidence type="ECO:0000256" key="7">
    <source>
        <dbReference type="RuleBase" id="RU003346"/>
    </source>
</evidence>
<feature type="transmembrane region" description="Helical" evidence="8">
    <location>
        <begin position="531"/>
        <end position="551"/>
    </location>
</feature>
<feature type="transmembrane region" description="Helical" evidence="8">
    <location>
        <begin position="361"/>
        <end position="385"/>
    </location>
</feature>
<dbReference type="Proteomes" id="UP000073492">
    <property type="component" value="Unassembled WGS sequence"/>
</dbReference>
<comment type="caution">
    <text evidence="10">The sequence shown here is derived from an EMBL/GenBank/DDBJ whole genome shotgun (WGS) entry which is preliminary data.</text>
</comment>
<evidence type="ECO:0000256" key="2">
    <source>
        <dbReference type="ARBA" id="ARBA00010992"/>
    </source>
</evidence>
<dbReference type="GO" id="GO:0005351">
    <property type="term" value="F:carbohydrate:proton symporter activity"/>
    <property type="evidence" value="ECO:0007669"/>
    <property type="project" value="TreeGrafter"/>
</dbReference>
<dbReference type="PRINTS" id="PR00171">
    <property type="entry name" value="SUGRTRNSPORT"/>
</dbReference>
<name>A0A139GTN3_9PEZI</name>
<keyword evidence="6 8" id="KW-0472">Membrane</keyword>
<comment type="similarity">
    <text evidence="2 7">Belongs to the major facilitator superfamily. Sugar transporter (TC 2.A.1.1) family.</text>
</comment>
<dbReference type="InterPro" id="IPR003663">
    <property type="entry name" value="Sugar/inositol_transpt"/>
</dbReference>
<gene>
    <name evidence="10" type="ORF">AC579_1418</name>
</gene>
<accession>A0A139GTN3</accession>
<evidence type="ECO:0000313" key="10">
    <source>
        <dbReference type="EMBL" id="KXS93558.1"/>
    </source>
</evidence>
<dbReference type="PANTHER" id="PTHR48022">
    <property type="entry name" value="PLASTIDIC GLUCOSE TRANSPORTER 4"/>
    <property type="match status" value="1"/>
</dbReference>
<evidence type="ECO:0000256" key="6">
    <source>
        <dbReference type="ARBA" id="ARBA00023136"/>
    </source>
</evidence>
<evidence type="ECO:0000256" key="8">
    <source>
        <dbReference type="SAM" id="Phobius"/>
    </source>
</evidence>
<dbReference type="OrthoDB" id="6612291at2759"/>
<feature type="transmembrane region" description="Helical" evidence="8">
    <location>
        <begin position="152"/>
        <end position="172"/>
    </location>
</feature>
<reference evidence="10 11" key="1">
    <citation type="submission" date="2015-07" db="EMBL/GenBank/DDBJ databases">
        <title>Comparative genomics of the Sigatoka disease complex on banana suggests a link between parallel evolutionary changes in Pseudocercospora fijiensis and Pseudocercospora eumusae and increased virulence on the banana host.</title>
        <authorList>
            <person name="Chang T.-C."/>
            <person name="Salvucci A."/>
            <person name="Crous P.W."/>
            <person name="Stergiopoulos I."/>
        </authorList>
    </citation>
    <scope>NUCLEOTIDE SEQUENCE [LARGE SCALE GENOMIC DNA]</scope>
    <source>
        <strain evidence="10 11">CBS 116634</strain>
    </source>
</reference>
<evidence type="ECO:0000259" key="9">
    <source>
        <dbReference type="PROSITE" id="PS50850"/>
    </source>
</evidence>
<dbReference type="Pfam" id="PF00083">
    <property type="entry name" value="Sugar_tr"/>
    <property type="match status" value="1"/>
</dbReference>
<evidence type="ECO:0000256" key="4">
    <source>
        <dbReference type="ARBA" id="ARBA00022692"/>
    </source>
</evidence>
<keyword evidence="3 7" id="KW-0813">Transport</keyword>
<dbReference type="AlphaFoldDB" id="A0A139GTN3"/>
<dbReference type="InterPro" id="IPR020846">
    <property type="entry name" value="MFS_dom"/>
</dbReference>
<feature type="domain" description="Major facilitator superfamily (MFS) profile" evidence="9">
    <location>
        <begin position="114"/>
        <end position="555"/>
    </location>
</feature>
<evidence type="ECO:0000256" key="1">
    <source>
        <dbReference type="ARBA" id="ARBA00004141"/>
    </source>
</evidence>
<dbReference type="InterPro" id="IPR005829">
    <property type="entry name" value="Sugar_transporter_CS"/>
</dbReference>
<proteinExistence type="inferred from homology"/>
<dbReference type="PROSITE" id="PS00216">
    <property type="entry name" value="SUGAR_TRANSPORT_1"/>
    <property type="match status" value="2"/>
</dbReference>
<dbReference type="InterPro" id="IPR050360">
    <property type="entry name" value="MFS_Sugar_Transporters"/>
</dbReference>
<feature type="transmembrane region" description="Helical" evidence="8">
    <location>
        <begin position="431"/>
        <end position="449"/>
    </location>
</feature>
<dbReference type="FunFam" id="1.20.1250.20:FF:000090">
    <property type="entry name" value="MFS sugar transporter, putative"/>
    <property type="match status" value="1"/>
</dbReference>
<feature type="transmembrane region" description="Helical" evidence="8">
    <location>
        <begin position="400"/>
        <end position="419"/>
    </location>
</feature>
<dbReference type="InterPro" id="IPR036259">
    <property type="entry name" value="MFS_trans_sf"/>
</dbReference>